<evidence type="ECO:0000256" key="2">
    <source>
        <dbReference type="ARBA" id="ARBA00022490"/>
    </source>
</evidence>
<feature type="binding site" evidence="10">
    <location>
        <position position="464"/>
    </location>
    <ligand>
        <name>(6S)-5-formyl-5,6,7,8-tetrahydrofolate</name>
        <dbReference type="ChEBI" id="CHEBI:57457"/>
    </ligand>
</feature>
<dbReference type="InterPro" id="IPR025867">
    <property type="entry name" value="MnmE_helical"/>
</dbReference>
<dbReference type="OrthoDB" id="9805918at2"/>
<dbReference type="NCBIfam" id="NF003661">
    <property type="entry name" value="PRK05291.1-3"/>
    <property type="match status" value="1"/>
</dbReference>
<dbReference type="Gene3D" id="1.20.120.430">
    <property type="entry name" value="tRNA modification GTPase MnmE domain 2"/>
    <property type="match status" value="1"/>
</dbReference>
<comment type="caution">
    <text evidence="10">Lacks conserved residue(s) required for the propagation of feature annotation.</text>
</comment>
<dbReference type="InterPro" id="IPR004520">
    <property type="entry name" value="GTPase_MnmE"/>
</dbReference>
<evidence type="ECO:0000259" key="12">
    <source>
        <dbReference type="PROSITE" id="PS51709"/>
    </source>
</evidence>
<comment type="function">
    <text evidence="10">Exhibits a very high intrinsic GTPase hydrolysis rate. Involved in the addition of a carboxymethylaminomethyl (cmnm) group at the wobble position (U34) of certain tRNAs, forming tRNA-cmnm(5)s(2)U34.</text>
</comment>
<keyword evidence="6 10" id="KW-0378">Hydrolase</keyword>
<comment type="subunit">
    <text evidence="10">Homodimer. Heterotetramer of two MnmE and two MnmG subunits.</text>
</comment>
<dbReference type="GO" id="GO:0046872">
    <property type="term" value="F:metal ion binding"/>
    <property type="evidence" value="ECO:0007669"/>
    <property type="project" value="UniProtKB-KW"/>
</dbReference>
<keyword evidence="9 10" id="KW-0342">GTP-binding</keyword>
<dbReference type="NCBIfam" id="TIGR00231">
    <property type="entry name" value="small_GTP"/>
    <property type="match status" value="1"/>
</dbReference>
<keyword evidence="4 10" id="KW-0479">Metal-binding</keyword>
<dbReference type="InterPro" id="IPR031168">
    <property type="entry name" value="G_TrmE"/>
</dbReference>
<dbReference type="Pfam" id="PF12631">
    <property type="entry name" value="MnmE_helical"/>
    <property type="match status" value="1"/>
</dbReference>
<dbReference type="FunFam" id="3.40.50.300:FF:000494">
    <property type="entry name" value="tRNA modification GTPase MnmE"/>
    <property type="match status" value="1"/>
</dbReference>
<dbReference type="CDD" id="cd04164">
    <property type="entry name" value="trmE"/>
    <property type="match status" value="1"/>
</dbReference>
<feature type="binding site" evidence="10">
    <location>
        <position position="91"/>
    </location>
    <ligand>
        <name>(6S)-5-formyl-5,6,7,8-tetrahydrofolate</name>
        <dbReference type="ChEBI" id="CHEBI:57457"/>
    </ligand>
</feature>
<evidence type="ECO:0000256" key="3">
    <source>
        <dbReference type="ARBA" id="ARBA00022694"/>
    </source>
</evidence>
<keyword evidence="14" id="KW-1185">Reference proteome</keyword>
<keyword evidence="7 10" id="KW-0460">Magnesium</keyword>
<dbReference type="FunFam" id="3.30.1360.120:FF:000003">
    <property type="entry name" value="tRNA modification GTPase MnmE"/>
    <property type="match status" value="1"/>
</dbReference>
<dbReference type="GO" id="GO:0030488">
    <property type="term" value="P:tRNA methylation"/>
    <property type="evidence" value="ECO:0007669"/>
    <property type="project" value="TreeGrafter"/>
</dbReference>
<feature type="binding site" evidence="10">
    <location>
        <position position="236"/>
    </location>
    <ligand>
        <name>K(+)</name>
        <dbReference type="ChEBI" id="CHEBI:29103"/>
    </ligand>
</feature>
<evidence type="ECO:0000256" key="10">
    <source>
        <dbReference type="HAMAP-Rule" id="MF_00379"/>
    </source>
</evidence>
<dbReference type="EC" id="3.6.-.-" evidence="10"/>
<comment type="cofactor">
    <cofactor evidence="10">
        <name>K(+)</name>
        <dbReference type="ChEBI" id="CHEBI:29103"/>
    </cofactor>
    <text evidence="10">Binds 1 potassium ion per subunit.</text>
</comment>
<evidence type="ECO:0000313" key="13">
    <source>
        <dbReference type="EMBL" id="SHJ66596.1"/>
    </source>
</evidence>
<dbReference type="Proteomes" id="UP000183975">
    <property type="component" value="Unassembled WGS sequence"/>
</dbReference>
<dbReference type="InterPro" id="IPR018948">
    <property type="entry name" value="GTP-bd_TrmE_N"/>
</dbReference>
<dbReference type="AlphaFoldDB" id="A0A1M6L5W1"/>
<evidence type="ECO:0000313" key="14">
    <source>
        <dbReference type="Proteomes" id="UP000183975"/>
    </source>
</evidence>
<keyword evidence="2 10" id="KW-0963">Cytoplasm</keyword>
<dbReference type="PANTHER" id="PTHR42714">
    <property type="entry name" value="TRNA MODIFICATION GTPASE GTPBP3"/>
    <property type="match status" value="1"/>
</dbReference>
<dbReference type="CDD" id="cd14858">
    <property type="entry name" value="TrmE_N"/>
    <property type="match status" value="1"/>
</dbReference>
<dbReference type="InterPro" id="IPR027417">
    <property type="entry name" value="P-loop_NTPase"/>
</dbReference>
<evidence type="ECO:0000256" key="11">
    <source>
        <dbReference type="RuleBase" id="RU003313"/>
    </source>
</evidence>
<dbReference type="InterPro" id="IPR027368">
    <property type="entry name" value="MnmE_dom2"/>
</dbReference>
<reference evidence="13 14" key="1">
    <citation type="submission" date="2016-11" db="EMBL/GenBank/DDBJ databases">
        <authorList>
            <person name="Jaros S."/>
            <person name="Januszkiewicz K."/>
            <person name="Wedrychowicz H."/>
        </authorList>
    </citation>
    <scope>NUCLEOTIDE SEQUENCE [LARGE SCALE GENOMIC DNA]</scope>
    <source>
        <strain evidence="13 14">DSM 14214</strain>
    </source>
</reference>
<dbReference type="Pfam" id="PF01926">
    <property type="entry name" value="MMR_HSR1"/>
    <property type="match status" value="1"/>
</dbReference>
<feature type="binding site" evidence="10">
    <location>
        <begin position="236"/>
        <end position="241"/>
    </location>
    <ligand>
        <name>GTP</name>
        <dbReference type="ChEBI" id="CHEBI:37565"/>
    </ligand>
</feature>
<dbReference type="GO" id="GO:0005829">
    <property type="term" value="C:cytosol"/>
    <property type="evidence" value="ECO:0007669"/>
    <property type="project" value="TreeGrafter"/>
</dbReference>
<feature type="binding site" evidence="10">
    <location>
        <position position="257"/>
    </location>
    <ligand>
        <name>K(+)</name>
        <dbReference type="ChEBI" id="CHEBI:29103"/>
    </ligand>
</feature>
<feature type="binding site" evidence="10">
    <location>
        <position position="28"/>
    </location>
    <ligand>
        <name>(6S)-5-formyl-5,6,7,8-tetrahydrofolate</name>
        <dbReference type="ChEBI" id="CHEBI:57457"/>
    </ligand>
</feature>
<dbReference type="NCBIfam" id="TIGR00450">
    <property type="entry name" value="mnmE_trmE_thdF"/>
    <property type="match status" value="1"/>
</dbReference>
<keyword evidence="5 10" id="KW-0547">Nucleotide-binding</keyword>
<feature type="binding site" evidence="10">
    <location>
        <begin position="280"/>
        <end position="283"/>
    </location>
    <ligand>
        <name>GTP</name>
        <dbReference type="ChEBI" id="CHEBI:37565"/>
    </ligand>
</feature>
<evidence type="ECO:0000256" key="5">
    <source>
        <dbReference type="ARBA" id="ARBA00022741"/>
    </source>
</evidence>
<dbReference type="GO" id="GO:0042802">
    <property type="term" value="F:identical protein binding"/>
    <property type="evidence" value="ECO:0007669"/>
    <property type="project" value="UniProtKB-ARBA"/>
</dbReference>
<feature type="binding site" evidence="10">
    <location>
        <position position="260"/>
    </location>
    <ligand>
        <name>K(+)</name>
        <dbReference type="ChEBI" id="CHEBI:29103"/>
    </ligand>
</feature>
<keyword evidence="8 10" id="KW-0630">Potassium</keyword>
<evidence type="ECO:0000256" key="4">
    <source>
        <dbReference type="ARBA" id="ARBA00022723"/>
    </source>
</evidence>
<keyword evidence="3 10" id="KW-0819">tRNA processing</keyword>
<comment type="subcellular location">
    <subcellularLocation>
        <location evidence="10">Cytoplasm</location>
    </subcellularLocation>
</comment>
<dbReference type="PROSITE" id="PS51709">
    <property type="entry name" value="G_TRME"/>
    <property type="match status" value="1"/>
</dbReference>
<dbReference type="Gene3D" id="3.30.1360.120">
    <property type="entry name" value="Probable tRNA modification gtpase trme, domain 1"/>
    <property type="match status" value="1"/>
</dbReference>
<feature type="binding site" evidence="10">
    <location>
        <begin position="255"/>
        <end position="261"/>
    </location>
    <ligand>
        <name>GTP</name>
        <dbReference type="ChEBI" id="CHEBI:37565"/>
    </ligand>
</feature>
<evidence type="ECO:0000256" key="8">
    <source>
        <dbReference type="ARBA" id="ARBA00022958"/>
    </source>
</evidence>
<feature type="domain" description="TrmE-type G" evidence="12">
    <location>
        <begin position="226"/>
        <end position="385"/>
    </location>
</feature>
<evidence type="ECO:0000256" key="6">
    <source>
        <dbReference type="ARBA" id="ARBA00022801"/>
    </source>
</evidence>
<comment type="similarity">
    <text evidence="1 10 11">Belongs to the TRAFAC class TrmE-Era-EngA-EngB-Septin-like GTPase superfamily. TrmE GTPase family.</text>
</comment>
<name>A0A1M6L5W1_9FIRM</name>
<feature type="binding site" evidence="10">
    <location>
        <position position="130"/>
    </location>
    <ligand>
        <name>(6S)-5-formyl-5,6,7,8-tetrahydrofolate</name>
        <dbReference type="ChEBI" id="CHEBI:57457"/>
    </ligand>
</feature>
<organism evidence="13 14">
    <name type="scientific">Anaerotignum lactatifermentans DSM 14214</name>
    <dbReference type="NCBI Taxonomy" id="1121323"/>
    <lineage>
        <taxon>Bacteria</taxon>
        <taxon>Bacillati</taxon>
        <taxon>Bacillota</taxon>
        <taxon>Clostridia</taxon>
        <taxon>Lachnospirales</taxon>
        <taxon>Anaerotignaceae</taxon>
        <taxon>Anaerotignum</taxon>
    </lineage>
</organism>
<dbReference type="InterPro" id="IPR005225">
    <property type="entry name" value="Small_GTP-bd"/>
</dbReference>
<dbReference type="SUPFAM" id="SSF52540">
    <property type="entry name" value="P-loop containing nucleoside triphosphate hydrolases"/>
    <property type="match status" value="1"/>
</dbReference>
<dbReference type="GO" id="GO:0003924">
    <property type="term" value="F:GTPase activity"/>
    <property type="evidence" value="ECO:0007669"/>
    <property type="project" value="UniProtKB-UniRule"/>
</dbReference>
<feature type="binding site" evidence="10">
    <location>
        <position position="255"/>
    </location>
    <ligand>
        <name>K(+)</name>
        <dbReference type="ChEBI" id="CHEBI:29103"/>
    </ligand>
</feature>
<dbReference type="HAMAP" id="MF_00379">
    <property type="entry name" value="GTPase_MnmE"/>
    <property type="match status" value="1"/>
</dbReference>
<dbReference type="RefSeq" id="WP_072848333.1">
    <property type="nucleotide sequence ID" value="NZ_FRAH01000004.1"/>
</dbReference>
<dbReference type="Gene3D" id="3.40.50.300">
    <property type="entry name" value="P-loop containing nucleotide triphosphate hydrolases"/>
    <property type="match status" value="1"/>
</dbReference>
<gene>
    <name evidence="10" type="primary">mnmE</name>
    <name evidence="10" type="synonym">trmE</name>
    <name evidence="13" type="ORF">SAMN02745138_00286</name>
</gene>
<dbReference type="PANTHER" id="PTHR42714:SF2">
    <property type="entry name" value="TRNA MODIFICATION GTPASE GTPBP3, MITOCHONDRIAL"/>
    <property type="match status" value="1"/>
</dbReference>
<evidence type="ECO:0000256" key="1">
    <source>
        <dbReference type="ARBA" id="ARBA00011043"/>
    </source>
</evidence>
<evidence type="ECO:0000256" key="7">
    <source>
        <dbReference type="ARBA" id="ARBA00022842"/>
    </source>
</evidence>
<dbReference type="GO" id="GO:0002098">
    <property type="term" value="P:tRNA wobble uridine modification"/>
    <property type="evidence" value="ECO:0007669"/>
    <property type="project" value="TreeGrafter"/>
</dbReference>
<feature type="binding site" evidence="10">
    <location>
        <position position="261"/>
    </location>
    <ligand>
        <name>Mg(2+)</name>
        <dbReference type="ChEBI" id="CHEBI:18420"/>
    </ligand>
</feature>
<protein>
    <recommendedName>
        <fullName evidence="10">tRNA modification GTPase MnmE</fullName>
        <ecNumber evidence="10">3.6.-.-</ecNumber>
    </recommendedName>
</protein>
<dbReference type="InterPro" id="IPR027266">
    <property type="entry name" value="TrmE/GcvT-like"/>
</dbReference>
<dbReference type="EMBL" id="FRAH01000004">
    <property type="protein sequence ID" value="SHJ66596.1"/>
    <property type="molecule type" value="Genomic_DNA"/>
</dbReference>
<dbReference type="InterPro" id="IPR006073">
    <property type="entry name" value="GTP-bd"/>
</dbReference>
<feature type="binding site" evidence="10">
    <location>
        <position position="240"/>
    </location>
    <ligand>
        <name>Mg(2+)</name>
        <dbReference type="ChEBI" id="CHEBI:18420"/>
    </ligand>
</feature>
<evidence type="ECO:0000256" key="9">
    <source>
        <dbReference type="ARBA" id="ARBA00023134"/>
    </source>
</evidence>
<dbReference type="Pfam" id="PF10396">
    <property type="entry name" value="TrmE_N"/>
    <property type="match status" value="1"/>
</dbReference>
<accession>A0A1M6L5W1</accession>
<proteinExistence type="inferred from homology"/>
<sequence>MLQQANFLDDIIAAISTPLGSGGIGIVRMSGNGCIALADTIFQGKKKLTEKPSHTLSYGKITDGPDGEVIDEVLVSVMKAPHTYTKEDIVEVNCHGGFLVTQRVLQALLNAGARLAEPGEFTKRGFLNGRIDLTQAEAIIDLIQSKTELSRQAAVNQLEGRLKTEVRQMRQEIIDMIASIEAVIDYPDYDIEEETYDSMEKGAKKLLARMEKLLAGADRGKILREGLQTVIVGKPNVGKSSLLNWFLEEDRAIVTDIPGTTRDTVEEYINIDGIPVKIVDTAGIRETGDVVEKMGVEKSKAYAEQADLILMMLDASRPLEAEDREILSFIDGKHSIVMLNKSDLEQKLSLEELEQFVPKEQILFVSVKENTGFDALIDAIKTLFFSGQTATADDVLLGNTRHKNALYQAKEAMERCLVTIGTRMPEDFISMDLQDASRALGEITGDVADEEIIDRIFTKFCLGK</sequence>
<dbReference type="GO" id="GO:0005525">
    <property type="term" value="F:GTP binding"/>
    <property type="evidence" value="ECO:0007669"/>
    <property type="project" value="UniProtKB-UniRule"/>
</dbReference>